<dbReference type="OrthoDB" id="6359816at2759"/>
<name>A0A9P3F703_9PEZI</name>
<dbReference type="SMART" id="SM00225">
    <property type="entry name" value="BTB"/>
    <property type="match status" value="1"/>
</dbReference>
<dbReference type="PANTHER" id="PTHR47843:SF5">
    <property type="entry name" value="BTB_POZ DOMAIN PROTEIN"/>
    <property type="match status" value="1"/>
</dbReference>
<dbReference type="InterPro" id="IPR000210">
    <property type="entry name" value="BTB/POZ_dom"/>
</dbReference>
<dbReference type="InterPro" id="IPR011333">
    <property type="entry name" value="SKP1/BTB/POZ_sf"/>
</dbReference>
<gene>
    <name evidence="2" type="ORF">CKM354_000018800</name>
</gene>
<dbReference type="CDD" id="cd18186">
    <property type="entry name" value="BTB_POZ_ZBTB_KLHL-like"/>
    <property type="match status" value="1"/>
</dbReference>
<dbReference type="GeneID" id="68285763"/>
<reference evidence="2 3" key="1">
    <citation type="submission" date="2021-01" db="EMBL/GenBank/DDBJ databases">
        <title>Cercospora kikuchii MAFF 305040 whole genome shotgun sequence.</title>
        <authorList>
            <person name="Kashiwa T."/>
            <person name="Suzuki T."/>
        </authorList>
    </citation>
    <scope>NUCLEOTIDE SEQUENCE [LARGE SCALE GENOMIC DNA]</scope>
    <source>
        <strain evidence="2 3">MAFF 305040</strain>
    </source>
</reference>
<dbReference type="EMBL" id="BOLY01000001">
    <property type="protein sequence ID" value="GIZ36721.1"/>
    <property type="molecule type" value="Genomic_DNA"/>
</dbReference>
<dbReference type="Proteomes" id="UP000825890">
    <property type="component" value="Unassembled WGS sequence"/>
</dbReference>
<comment type="caution">
    <text evidence="2">The sequence shown here is derived from an EMBL/GenBank/DDBJ whole genome shotgun (WGS) entry which is preliminary data.</text>
</comment>
<protein>
    <recommendedName>
        <fullName evidence="1">BTB domain-containing protein</fullName>
    </recommendedName>
</protein>
<dbReference type="Gene3D" id="3.30.710.10">
    <property type="entry name" value="Potassium Channel Kv1.1, Chain A"/>
    <property type="match status" value="1"/>
</dbReference>
<evidence type="ECO:0000313" key="2">
    <source>
        <dbReference type="EMBL" id="GIZ36721.1"/>
    </source>
</evidence>
<keyword evidence="3" id="KW-1185">Reference proteome</keyword>
<dbReference type="AlphaFoldDB" id="A0A9P3F703"/>
<dbReference type="Pfam" id="PF00651">
    <property type="entry name" value="BTB"/>
    <property type="match status" value="1"/>
</dbReference>
<evidence type="ECO:0000313" key="3">
    <source>
        <dbReference type="Proteomes" id="UP000825890"/>
    </source>
</evidence>
<dbReference type="SUPFAM" id="SSF54695">
    <property type="entry name" value="POZ domain"/>
    <property type="match status" value="1"/>
</dbReference>
<dbReference type="PANTHER" id="PTHR47843">
    <property type="entry name" value="BTB DOMAIN-CONTAINING PROTEIN-RELATED"/>
    <property type="match status" value="1"/>
</dbReference>
<proteinExistence type="predicted"/>
<dbReference type="PROSITE" id="PS50097">
    <property type="entry name" value="BTB"/>
    <property type="match status" value="1"/>
</dbReference>
<evidence type="ECO:0000259" key="1">
    <source>
        <dbReference type="PROSITE" id="PS50097"/>
    </source>
</evidence>
<sequence length="260" mass="29429">MANRLSTTQAQAEVPVEKSLSKTLYDDENYSDVTIEYSGRQYRGHKAVLCTRSEYFDRLCGKNSQFAESTQKVIKLEEDDATAVERMIVHLYGGPYVPSTTKDNEWQFHAEITRVADKYLVPGLKSKALAKCIELLAAIIDPSKVCDAVLEIKSRFNDIDAITKQATAMQEAHIYALLQQPQFVESLSEDKKSEQLLKVSAKLSMVSEQLSELCDATRCQVEKKGWICSKCDRIYEYQVTCVKPACNGSTKHSKYWIPMK</sequence>
<dbReference type="RefSeq" id="XP_044651208.1">
    <property type="nucleotide sequence ID" value="XM_044795273.1"/>
</dbReference>
<accession>A0A9P3F703</accession>
<organism evidence="2 3">
    <name type="scientific">Cercospora kikuchii</name>
    <dbReference type="NCBI Taxonomy" id="84275"/>
    <lineage>
        <taxon>Eukaryota</taxon>
        <taxon>Fungi</taxon>
        <taxon>Dikarya</taxon>
        <taxon>Ascomycota</taxon>
        <taxon>Pezizomycotina</taxon>
        <taxon>Dothideomycetes</taxon>
        <taxon>Dothideomycetidae</taxon>
        <taxon>Mycosphaerellales</taxon>
        <taxon>Mycosphaerellaceae</taxon>
        <taxon>Cercospora</taxon>
    </lineage>
</organism>
<feature type="domain" description="BTB" evidence="1">
    <location>
        <begin position="31"/>
        <end position="100"/>
    </location>
</feature>